<feature type="coiled-coil region" evidence="1">
    <location>
        <begin position="73"/>
        <end position="114"/>
    </location>
</feature>
<dbReference type="EMBL" id="LDAU01000183">
    <property type="protein sequence ID" value="KRX00645.1"/>
    <property type="molecule type" value="Genomic_DNA"/>
</dbReference>
<dbReference type="InParanoid" id="A0A0V0QEM3"/>
<gene>
    <name evidence="2" type="ORF">PPERSA_00872</name>
</gene>
<keyword evidence="3" id="KW-1185">Reference proteome</keyword>
<proteinExistence type="predicted"/>
<keyword evidence="1" id="KW-0175">Coiled coil</keyword>
<accession>A0A0V0QEM3</accession>
<name>A0A0V0QEM3_PSEPJ</name>
<evidence type="ECO:0000313" key="3">
    <source>
        <dbReference type="Proteomes" id="UP000054937"/>
    </source>
</evidence>
<evidence type="ECO:0000313" key="2">
    <source>
        <dbReference type="EMBL" id="KRX00645.1"/>
    </source>
</evidence>
<comment type="caution">
    <text evidence="2">The sequence shown here is derived from an EMBL/GenBank/DDBJ whole genome shotgun (WGS) entry which is preliminary data.</text>
</comment>
<dbReference type="Proteomes" id="UP000054937">
    <property type="component" value="Unassembled WGS sequence"/>
</dbReference>
<protein>
    <submittedName>
        <fullName evidence="2">Uncharacterized protein</fullName>
    </submittedName>
</protein>
<evidence type="ECO:0000256" key="1">
    <source>
        <dbReference type="SAM" id="Coils"/>
    </source>
</evidence>
<organism evidence="2 3">
    <name type="scientific">Pseudocohnilembus persalinus</name>
    <name type="common">Ciliate</name>
    <dbReference type="NCBI Taxonomy" id="266149"/>
    <lineage>
        <taxon>Eukaryota</taxon>
        <taxon>Sar</taxon>
        <taxon>Alveolata</taxon>
        <taxon>Ciliophora</taxon>
        <taxon>Intramacronucleata</taxon>
        <taxon>Oligohymenophorea</taxon>
        <taxon>Scuticociliatia</taxon>
        <taxon>Philasterida</taxon>
        <taxon>Pseudocohnilembidae</taxon>
        <taxon>Pseudocohnilembus</taxon>
    </lineage>
</organism>
<sequence>MEQKQNQKHMKNENFDLKFRVYDKLFSKFDQRVQKIESFVKIDLQASHIKNLRNQIGNIPQKLDEIYMTLQNNQNYQSRIHNLEKNNVELTAEINNIYKLLKELLSQNQNLSESEIDQKILTNSSFNKFNTQSSQDSNNKSIVNGQAIPTFSDNNFDMADVNQKYLESLSFRMQQSDQKYFDIKKESSQEKYQSRQIQQLKEQKNVSPNFKVHLQENLRNSFSINNIQNFSAKNEVKLTQNDDEKEQRQQIFAQTLPNFSNDIKEINCQINKCQTLEDQNQQVSKLQNDQQLLQNMKQSMKYRSSSQIFHENDTKEQQLPNKNSLISFCIYNLLSSFIFDVITQYLTGVVDLYSLQLDY</sequence>
<reference evidence="2 3" key="1">
    <citation type="journal article" date="2015" name="Sci. Rep.">
        <title>Genome of the facultative scuticociliatosis pathogen Pseudocohnilembus persalinus provides insight into its virulence through horizontal gene transfer.</title>
        <authorList>
            <person name="Xiong J."/>
            <person name="Wang G."/>
            <person name="Cheng J."/>
            <person name="Tian M."/>
            <person name="Pan X."/>
            <person name="Warren A."/>
            <person name="Jiang C."/>
            <person name="Yuan D."/>
            <person name="Miao W."/>
        </authorList>
    </citation>
    <scope>NUCLEOTIDE SEQUENCE [LARGE SCALE GENOMIC DNA]</scope>
    <source>
        <strain evidence="2">36N120E</strain>
    </source>
</reference>
<dbReference type="AlphaFoldDB" id="A0A0V0QEM3"/>